<comment type="caution">
    <text evidence="3">The sequence shown here is derived from an EMBL/GenBank/DDBJ whole genome shotgun (WGS) entry which is preliminary data.</text>
</comment>
<gene>
    <name evidence="3" type="ORF">QEH59_10325</name>
</gene>
<feature type="domain" description="Bacterial sugar transferase" evidence="2">
    <location>
        <begin position="2"/>
        <end position="170"/>
    </location>
</feature>
<dbReference type="RefSeq" id="WP_308985290.1">
    <property type="nucleotide sequence ID" value="NZ_JARXIC010000015.1"/>
</dbReference>
<sequence length="191" mass="22031">MKRFFDIVASLLLLCALCLPLIILVVLQLVKLGRPIFFRQTRTGQNGHAFDILKFRTMRNGAGNDAERLTTWGQFLRSTSLDELPELWNVLTGDMSLVGPRPLPTIYLERYSAEQARRHEVRPGITGWAQINGRNGLTWQRQFELDLWYVENRSFLLDLKILCLTISTVLRRENISEEGQATRSEFLGDEH</sequence>
<comment type="similarity">
    <text evidence="1">Belongs to the bacterial sugar transferase family.</text>
</comment>
<evidence type="ECO:0000259" key="2">
    <source>
        <dbReference type="Pfam" id="PF02397"/>
    </source>
</evidence>
<dbReference type="Proteomes" id="UP001243717">
    <property type="component" value="Unassembled WGS sequence"/>
</dbReference>
<evidence type="ECO:0000313" key="3">
    <source>
        <dbReference type="EMBL" id="MDQ8194823.1"/>
    </source>
</evidence>
<reference evidence="3 4" key="1">
    <citation type="submission" date="2023-04" db="EMBL/GenBank/DDBJ databases">
        <title>A novel bacteria isolated from coastal sediment.</title>
        <authorList>
            <person name="Liu X.-J."/>
            <person name="Du Z.-J."/>
        </authorList>
    </citation>
    <scope>NUCLEOTIDE SEQUENCE [LARGE SCALE GENOMIC DNA]</scope>
    <source>
        <strain evidence="3 4">SDUM461004</strain>
    </source>
</reference>
<keyword evidence="3" id="KW-0808">Transferase</keyword>
<name>A0ABU1AKW1_9BACT</name>
<protein>
    <submittedName>
        <fullName evidence="3">Sugar transferase</fullName>
        <ecNumber evidence="3">2.7.8.-</ecNumber>
    </submittedName>
</protein>
<dbReference type="EMBL" id="JARXIC010000015">
    <property type="protein sequence ID" value="MDQ8194823.1"/>
    <property type="molecule type" value="Genomic_DNA"/>
</dbReference>
<dbReference type="PANTHER" id="PTHR30576:SF8">
    <property type="entry name" value="UNDECAPRENYL-PHOSPHATE GALACTOSE PHOSPHOTRANSFERASE"/>
    <property type="match status" value="1"/>
</dbReference>
<dbReference type="GO" id="GO:0016740">
    <property type="term" value="F:transferase activity"/>
    <property type="evidence" value="ECO:0007669"/>
    <property type="project" value="UniProtKB-KW"/>
</dbReference>
<evidence type="ECO:0000256" key="1">
    <source>
        <dbReference type="ARBA" id="ARBA00006464"/>
    </source>
</evidence>
<dbReference type="EC" id="2.7.8.-" evidence="3"/>
<keyword evidence="4" id="KW-1185">Reference proteome</keyword>
<evidence type="ECO:0000313" key="4">
    <source>
        <dbReference type="Proteomes" id="UP001243717"/>
    </source>
</evidence>
<dbReference type="InterPro" id="IPR003362">
    <property type="entry name" value="Bact_transf"/>
</dbReference>
<dbReference type="PANTHER" id="PTHR30576">
    <property type="entry name" value="COLANIC BIOSYNTHESIS UDP-GLUCOSE LIPID CARRIER TRANSFERASE"/>
    <property type="match status" value="1"/>
</dbReference>
<accession>A0ABU1AKW1</accession>
<organism evidence="3 4">
    <name type="scientific">Thalassobacterium sedimentorum</name>
    <dbReference type="NCBI Taxonomy" id="3041258"/>
    <lineage>
        <taxon>Bacteria</taxon>
        <taxon>Pseudomonadati</taxon>
        <taxon>Verrucomicrobiota</taxon>
        <taxon>Opitutia</taxon>
        <taxon>Puniceicoccales</taxon>
        <taxon>Coraliomargaritaceae</taxon>
        <taxon>Thalassobacterium</taxon>
    </lineage>
</organism>
<proteinExistence type="inferred from homology"/>
<dbReference type="Pfam" id="PF02397">
    <property type="entry name" value="Bac_transf"/>
    <property type="match status" value="1"/>
</dbReference>